<sequence>MDSELINDTHLLHGSQSCQALATSMPETAIEIEVLRRAKLTNLIAPSNGLLSGLYPKENIPGFLLDRYGDKDTILQLPWVNLDLDEKNRILDDLSSRVDFDKDRRLPGFVARRHFEIKARKDFVFLGVKYRKGRSYTLNLEGFLQDLVEYSSSSRVKGAIGIEFHFRSKLPFLEFRREIDIFFKSVVPSIEGESKLVPDGIHLHIPAVLPMKYFARLRKQGYSGEEAAVALTFYVQMAELCLIIDNARSYGIGLDTIPHKLPSKPPMIDFLSKDKIEKTYHYFLDIYQGKEPKLRGTLKKNNVGVRSGDIYDQPSLWGLELRFNHFDTTRKQCYGDLADSIRRTMHQQTFAVPMDAVQGFVKNHGQNIGAGLKKHWFRGPIIKQIQENLDNVALAKLMLVYLKNKKIQDFPFIVGGFQPSAQILFMDWSKHPIFSALGDCERIVATQAEHLERAILQKDYTISDMAAFFTSSGIAQVTRNILYPTPFT</sequence>
<protein>
    <submittedName>
        <fullName evidence="1">Uncharacterized protein</fullName>
    </submittedName>
</protein>
<accession>A0A1Y6BN74</accession>
<keyword evidence="2" id="KW-1185">Reference proteome</keyword>
<dbReference type="AlphaFoldDB" id="A0A1Y6BN74"/>
<dbReference type="RefSeq" id="WP_132317811.1">
    <property type="nucleotide sequence ID" value="NZ_FWZT01000006.1"/>
</dbReference>
<gene>
    <name evidence="1" type="ORF">SAMN06296036_106171</name>
</gene>
<proteinExistence type="predicted"/>
<dbReference type="EMBL" id="FWZT01000006">
    <property type="protein sequence ID" value="SMF18279.1"/>
    <property type="molecule type" value="Genomic_DNA"/>
</dbReference>
<evidence type="ECO:0000313" key="2">
    <source>
        <dbReference type="Proteomes" id="UP000192907"/>
    </source>
</evidence>
<organism evidence="1 2">
    <name type="scientific">Pseudobacteriovorax antillogorgiicola</name>
    <dbReference type="NCBI Taxonomy" id="1513793"/>
    <lineage>
        <taxon>Bacteria</taxon>
        <taxon>Pseudomonadati</taxon>
        <taxon>Bdellovibrionota</taxon>
        <taxon>Oligoflexia</taxon>
        <taxon>Oligoflexales</taxon>
        <taxon>Pseudobacteriovoracaceae</taxon>
        <taxon>Pseudobacteriovorax</taxon>
    </lineage>
</organism>
<reference evidence="2" key="1">
    <citation type="submission" date="2017-04" db="EMBL/GenBank/DDBJ databases">
        <authorList>
            <person name="Varghese N."/>
            <person name="Submissions S."/>
        </authorList>
    </citation>
    <scope>NUCLEOTIDE SEQUENCE [LARGE SCALE GENOMIC DNA]</scope>
    <source>
        <strain evidence="2">RKEM611</strain>
    </source>
</reference>
<name>A0A1Y6BN74_9BACT</name>
<evidence type="ECO:0000313" key="1">
    <source>
        <dbReference type="EMBL" id="SMF18279.1"/>
    </source>
</evidence>
<dbReference type="Proteomes" id="UP000192907">
    <property type="component" value="Unassembled WGS sequence"/>
</dbReference>